<dbReference type="RefSeq" id="XP_033687344.1">
    <property type="nucleotide sequence ID" value="XM_033834778.1"/>
</dbReference>
<organism evidence="1 2">
    <name type="scientific">Trematosphaeria pertusa</name>
    <dbReference type="NCBI Taxonomy" id="390896"/>
    <lineage>
        <taxon>Eukaryota</taxon>
        <taxon>Fungi</taxon>
        <taxon>Dikarya</taxon>
        <taxon>Ascomycota</taxon>
        <taxon>Pezizomycotina</taxon>
        <taxon>Dothideomycetes</taxon>
        <taxon>Pleosporomycetidae</taxon>
        <taxon>Pleosporales</taxon>
        <taxon>Massarineae</taxon>
        <taxon>Trematosphaeriaceae</taxon>
        <taxon>Trematosphaeria</taxon>
    </lineage>
</organism>
<dbReference type="OrthoDB" id="5272396at2759"/>
<dbReference type="Proteomes" id="UP000800094">
    <property type="component" value="Unassembled WGS sequence"/>
</dbReference>
<gene>
    <name evidence="1" type="ORF">BU26DRAFT_590759</name>
</gene>
<sequence>MGRRRHKEKRKFQHLVDGPILAKKPFKDGPLGWKEDEHGELLPVFPPPPLMYTSEDLLPYMPYPVLYNERLNIRKRVGLYFPFLYLPAEIRYEVYRLCIFASPLLRKLAGQLLRTCKLVHAEAASVLYGENELRFAQQCGHLHVPAFLGSIGNHTCWIKQVAIHVPFLGVRPFISNGSLWVGTSEEPLVSYDGTSNWDQLARDALEALAALPALSHLTIIIPPDWQYDSHADVPFQDEWTHVHEDDDEWIKGSNEPIWEALKEFTHLRPMVKLTSVRLWLDEDDSEINRLNHERCLTKLRDRLGIWDCKNARVGADGAWTVPAECAGEDPDEYLLYLRFLFEDDTWYAVQRARIEEWPQGKIL</sequence>
<dbReference type="GeneID" id="54588108"/>
<dbReference type="InterPro" id="IPR038883">
    <property type="entry name" value="AN11006-like"/>
</dbReference>
<reference evidence="1" key="1">
    <citation type="journal article" date="2020" name="Stud. Mycol.">
        <title>101 Dothideomycetes genomes: a test case for predicting lifestyles and emergence of pathogens.</title>
        <authorList>
            <person name="Haridas S."/>
            <person name="Albert R."/>
            <person name="Binder M."/>
            <person name="Bloem J."/>
            <person name="Labutti K."/>
            <person name="Salamov A."/>
            <person name="Andreopoulos B."/>
            <person name="Baker S."/>
            <person name="Barry K."/>
            <person name="Bills G."/>
            <person name="Bluhm B."/>
            <person name="Cannon C."/>
            <person name="Castanera R."/>
            <person name="Culley D."/>
            <person name="Daum C."/>
            <person name="Ezra D."/>
            <person name="Gonzalez J."/>
            <person name="Henrissat B."/>
            <person name="Kuo A."/>
            <person name="Liang C."/>
            <person name="Lipzen A."/>
            <person name="Lutzoni F."/>
            <person name="Magnuson J."/>
            <person name="Mondo S."/>
            <person name="Nolan M."/>
            <person name="Ohm R."/>
            <person name="Pangilinan J."/>
            <person name="Park H.-J."/>
            <person name="Ramirez L."/>
            <person name="Alfaro M."/>
            <person name="Sun H."/>
            <person name="Tritt A."/>
            <person name="Yoshinaga Y."/>
            <person name="Zwiers L.-H."/>
            <person name="Turgeon B."/>
            <person name="Goodwin S."/>
            <person name="Spatafora J."/>
            <person name="Crous P."/>
            <person name="Grigoriev I."/>
        </authorList>
    </citation>
    <scope>NUCLEOTIDE SEQUENCE</scope>
    <source>
        <strain evidence="1">CBS 122368</strain>
    </source>
</reference>
<evidence type="ECO:0000313" key="1">
    <source>
        <dbReference type="EMBL" id="KAF2252340.1"/>
    </source>
</evidence>
<dbReference type="EMBL" id="ML987192">
    <property type="protein sequence ID" value="KAF2252340.1"/>
    <property type="molecule type" value="Genomic_DNA"/>
</dbReference>
<protein>
    <recommendedName>
        <fullName evidence="3">F-box domain-containing protein</fullName>
    </recommendedName>
</protein>
<dbReference type="PANTHER" id="PTHR42085">
    <property type="entry name" value="F-BOX DOMAIN-CONTAINING PROTEIN"/>
    <property type="match status" value="1"/>
</dbReference>
<dbReference type="PANTHER" id="PTHR42085:SF1">
    <property type="entry name" value="F-BOX DOMAIN-CONTAINING PROTEIN"/>
    <property type="match status" value="1"/>
</dbReference>
<accession>A0A6A6IRV7</accession>
<dbReference type="AlphaFoldDB" id="A0A6A6IRV7"/>
<evidence type="ECO:0008006" key="3">
    <source>
        <dbReference type="Google" id="ProtNLM"/>
    </source>
</evidence>
<proteinExistence type="predicted"/>
<name>A0A6A6IRV7_9PLEO</name>
<evidence type="ECO:0000313" key="2">
    <source>
        <dbReference type="Proteomes" id="UP000800094"/>
    </source>
</evidence>
<keyword evidence="2" id="KW-1185">Reference proteome</keyword>